<dbReference type="EMBL" id="SNYC01000003">
    <property type="protein sequence ID" value="TDQ11528.1"/>
    <property type="molecule type" value="Genomic_DNA"/>
</dbReference>
<accession>A0A4R6T1K6</accession>
<proteinExistence type="predicted"/>
<sequence>MPLLQLSYNHLFTDFIEGDTSGISAISNQIFKYPYSSGAFHLLNWYVVKHITISHISATAERPYRYIGNPKKNPDLNPG</sequence>
<name>A0A4R6T1K6_9SPHI</name>
<dbReference type="RefSeq" id="WP_133574596.1">
    <property type="nucleotide sequence ID" value="NZ_SNYC01000003.1"/>
</dbReference>
<comment type="caution">
    <text evidence="1">The sequence shown here is derived from an EMBL/GenBank/DDBJ whole genome shotgun (WGS) entry which is preliminary data.</text>
</comment>
<evidence type="ECO:0000313" key="1">
    <source>
        <dbReference type="EMBL" id="TDQ11528.1"/>
    </source>
</evidence>
<dbReference type="AlphaFoldDB" id="A0A4R6T1K6"/>
<keyword evidence="2" id="KW-1185">Reference proteome</keyword>
<dbReference type="Proteomes" id="UP000295620">
    <property type="component" value="Unassembled WGS sequence"/>
</dbReference>
<protein>
    <submittedName>
        <fullName evidence="1">Uncharacterized protein</fullName>
    </submittedName>
</protein>
<evidence type="ECO:0000313" key="2">
    <source>
        <dbReference type="Proteomes" id="UP000295620"/>
    </source>
</evidence>
<gene>
    <name evidence="1" type="ORF">ATK78_0651</name>
</gene>
<reference evidence="1 2" key="1">
    <citation type="submission" date="2019-03" db="EMBL/GenBank/DDBJ databases">
        <title>Genomic Encyclopedia of Archaeal and Bacterial Type Strains, Phase II (KMG-II): from individual species to whole genera.</title>
        <authorList>
            <person name="Goeker M."/>
        </authorList>
    </citation>
    <scope>NUCLEOTIDE SEQUENCE [LARGE SCALE GENOMIC DNA]</scope>
    <source>
        <strain evidence="1 2">DSM 19035</strain>
    </source>
</reference>
<organism evidence="1 2">
    <name type="scientific">Pedobacter metabolipauper</name>
    <dbReference type="NCBI Taxonomy" id="425513"/>
    <lineage>
        <taxon>Bacteria</taxon>
        <taxon>Pseudomonadati</taxon>
        <taxon>Bacteroidota</taxon>
        <taxon>Sphingobacteriia</taxon>
        <taxon>Sphingobacteriales</taxon>
        <taxon>Sphingobacteriaceae</taxon>
        <taxon>Pedobacter</taxon>
    </lineage>
</organism>